<dbReference type="RefSeq" id="WP_054288215.1">
    <property type="nucleotide sequence ID" value="NZ_CP012752.1"/>
</dbReference>
<dbReference type="InterPro" id="IPR051218">
    <property type="entry name" value="Sec_MonoDiacylglyc_Lipase"/>
</dbReference>
<name>A0A0N7F2M4_9PSEU</name>
<dbReference type="AlphaFoldDB" id="A0A0N7F2M4"/>
<reference evidence="2 3" key="1">
    <citation type="submission" date="2015-07" db="EMBL/GenBank/DDBJ databases">
        <title>Genome sequencing of Kibdelosporangium phytohabitans.</title>
        <authorList>
            <person name="Qin S."/>
            <person name="Xing K."/>
        </authorList>
    </citation>
    <scope>NUCLEOTIDE SEQUENCE [LARGE SCALE GENOMIC DNA]</scope>
    <source>
        <strain evidence="2 3">KLBMP1111</strain>
    </source>
</reference>
<dbReference type="GO" id="GO:0006629">
    <property type="term" value="P:lipid metabolic process"/>
    <property type="evidence" value="ECO:0007669"/>
    <property type="project" value="InterPro"/>
</dbReference>
<dbReference type="STRING" id="860235.AOZ06_04220"/>
<dbReference type="EMBL" id="CP012752">
    <property type="protein sequence ID" value="ALG06239.1"/>
    <property type="molecule type" value="Genomic_DNA"/>
</dbReference>
<protein>
    <submittedName>
        <fullName evidence="2">Lipase</fullName>
    </submittedName>
</protein>
<gene>
    <name evidence="2" type="ORF">AOZ06_04220</name>
</gene>
<evidence type="ECO:0000313" key="3">
    <source>
        <dbReference type="Proteomes" id="UP000063699"/>
    </source>
</evidence>
<proteinExistence type="predicted"/>
<sequence>MPVPTLDHSATGYSLRQAYWMAEAAQLAYQPPETIEQTARKWGFDRFRHHETTFRPPFPLEDTQAFTAACDRMVVTAFRGTEPKKIQDWLSDSTTPPWPGPAGTGFVHFGFGEALQSIYPQVRDAISELRDNDQTIWFTGHSLGGALAALAAMRLHFEEPRLLADGVYTFGQPRVCDRTLAKAHDEAFRDRTHRFVNNNDIVPQVPPEPAFHHTEAVHYIDANGKIRDSMTVLGGLADRAKGLTADPFAPASDGVRDHVMNRYLEALRTNAG</sequence>
<evidence type="ECO:0000313" key="2">
    <source>
        <dbReference type="EMBL" id="ALG06239.1"/>
    </source>
</evidence>
<accession>A0A0N7F2M4</accession>
<dbReference type="CDD" id="cd00519">
    <property type="entry name" value="Lipase_3"/>
    <property type="match status" value="1"/>
</dbReference>
<dbReference type="Pfam" id="PF01764">
    <property type="entry name" value="Lipase_3"/>
    <property type="match status" value="1"/>
</dbReference>
<dbReference type="OrthoDB" id="5522031at2"/>
<dbReference type="InterPro" id="IPR002921">
    <property type="entry name" value="Fungal_lipase-type"/>
</dbReference>
<evidence type="ECO:0000259" key="1">
    <source>
        <dbReference type="Pfam" id="PF01764"/>
    </source>
</evidence>
<keyword evidence="3" id="KW-1185">Reference proteome</keyword>
<dbReference type="InterPro" id="IPR029058">
    <property type="entry name" value="AB_hydrolase_fold"/>
</dbReference>
<dbReference type="Proteomes" id="UP000063699">
    <property type="component" value="Chromosome"/>
</dbReference>
<organism evidence="2 3">
    <name type="scientific">Kibdelosporangium phytohabitans</name>
    <dbReference type="NCBI Taxonomy" id="860235"/>
    <lineage>
        <taxon>Bacteria</taxon>
        <taxon>Bacillati</taxon>
        <taxon>Actinomycetota</taxon>
        <taxon>Actinomycetes</taxon>
        <taxon>Pseudonocardiales</taxon>
        <taxon>Pseudonocardiaceae</taxon>
        <taxon>Kibdelosporangium</taxon>
    </lineage>
</organism>
<dbReference type="KEGG" id="kphy:AOZ06_04220"/>
<feature type="domain" description="Fungal lipase-type" evidence="1">
    <location>
        <begin position="75"/>
        <end position="208"/>
    </location>
</feature>
<dbReference type="PANTHER" id="PTHR45856">
    <property type="entry name" value="ALPHA/BETA-HYDROLASES SUPERFAMILY PROTEIN"/>
    <property type="match status" value="1"/>
</dbReference>
<dbReference type="PANTHER" id="PTHR45856:SF11">
    <property type="entry name" value="FUNGAL LIPASE-LIKE DOMAIN-CONTAINING PROTEIN"/>
    <property type="match status" value="1"/>
</dbReference>
<dbReference type="SUPFAM" id="SSF53474">
    <property type="entry name" value="alpha/beta-Hydrolases"/>
    <property type="match status" value="1"/>
</dbReference>
<dbReference type="Gene3D" id="3.40.50.1820">
    <property type="entry name" value="alpha/beta hydrolase"/>
    <property type="match status" value="1"/>
</dbReference>